<reference evidence="2" key="1">
    <citation type="submission" date="2024-07" db="EMBL/GenBank/DDBJ databases">
        <authorList>
            <person name="Li X.-J."/>
            <person name="Wang X."/>
        </authorList>
    </citation>
    <scope>NUCLEOTIDE SEQUENCE</scope>
    <source>
        <strain evidence="2">HSP-342</strain>
    </source>
</reference>
<evidence type="ECO:0000313" key="2">
    <source>
        <dbReference type="EMBL" id="XDU65359.1"/>
    </source>
</evidence>
<dbReference type="EMBL" id="CP165646">
    <property type="protein sequence ID" value="XDU65359.1"/>
    <property type="molecule type" value="Genomic_DNA"/>
</dbReference>
<name>A0AB39VBN9_9FUSO</name>
<dbReference type="AlphaFoldDB" id="A0AB39VBN9"/>
<feature type="domain" description="H repeat-associated protein N-terminal" evidence="1">
    <location>
        <begin position="14"/>
        <end position="99"/>
    </location>
</feature>
<dbReference type="RefSeq" id="WP_369713570.1">
    <property type="nucleotide sequence ID" value="NZ_CP165646.1"/>
</dbReference>
<dbReference type="InterPro" id="IPR032806">
    <property type="entry name" value="YbfD_N"/>
</dbReference>
<protein>
    <submittedName>
        <fullName evidence="2">Transposase family protein</fullName>
    </submittedName>
</protein>
<dbReference type="PANTHER" id="PTHR30298">
    <property type="entry name" value="H REPEAT-ASSOCIATED PREDICTED TRANSPOSASE"/>
    <property type="match status" value="1"/>
</dbReference>
<organism evidence="2">
    <name type="scientific">Leptotrichia mesophila</name>
    <dbReference type="NCBI Taxonomy" id="3239303"/>
    <lineage>
        <taxon>Bacteria</taxon>
        <taxon>Fusobacteriati</taxon>
        <taxon>Fusobacteriota</taxon>
        <taxon>Fusobacteriia</taxon>
        <taxon>Fusobacteriales</taxon>
        <taxon>Leptotrichiaceae</taxon>
        <taxon>Leptotrichia</taxon>
    </lineage>
</organism>
<gene>
    <name evidence="2" type="ORF">AB8B23_04180</name>
</gene>
<dbReference type="InterPro" id="IPR051698">
    <property type="entry name" value="Transposase_11-like"/>
</dbReference>
<dbReference type="PANTHER" id="PTHR30298:SF0">
    <property type="entry name" value="PROTEIN YBFL-RELATED"/>
    <property type="match status" value="1"/>
</dbReference>
<sequence>MSENNQNLKELLIYITQIEDKRQASKIKHKLSDIVVITLFGILANVEYREEIEEFGKLYLKALKRYLELSNGVPSHDTIQRVMAIIEPEVTEVLLTKWMELKISGEDKKIRKRE</sequence>
<evidence type="ECO:0000259" key="1">
    <source>
        <dbReference type="Pfam" id="PF13808"/>
    </source>
</evidence>
<accession>A0AB39VBN9</accession>
<dbReference type="KEGG" id="lmes:AB8B23_04180"/>
<proteinExistence type="predicted"/>
<dbReference type="Pfam" id="PF13808">
    <property type="entry name" value="DDE_Tnp_1_assoc"/>
    <property type="match status" value="1"/>
</dbReference>